<accession>A0ABR2ZWI5</accession>
<evidence type="ECO:0000256" key="2">
    <source>
        <dbReference type="SAM" id="MobiDB-lite"/>
    </source>
</evidence>
<evidence type="ECO:0000256" key="1">
    <source>
        <dbReference type="SAM" id="Coils"/>
    </source>
</evidence>
<feature type="transmembrane region" description="Helical" evidence="3">
    <location>
        <begin position="82"/>
        <end position="104"/>
    </location>
</feature>
<sequence length="644" mass="71609">MSASRRWLSIVLSLVFLIAVVFAQEDGDGYDEDPYLSYKPPFARSLPVQILVTGVVFTLVSVLFIHLLFTGQYHWPLAPVNYTLQLAGVTTLLISLIATINVVLHQSIAESDEWPYMVSYMAVPVPPTDDLENPGEWSSAEKATWAIMTATISVLVQITHIQFLGLLYPSTLEKRLIFSLLGPLAVFSAAMQLVPISASPRVIDIASAIRNVCNATLSLLFTAALFIWGLLVNRVQAWRTDGGTAVFGAGALGLAIASTALNFLYVPREEEYVWLPGLMWAVVLWQSFLGWWWWVGAGSGATTEEVVEEVLRRGQQISGKRKERRRMRRRIAAGETDGARSETTGSSRRWRVFGRGEAPDDGNEADDHELEGTERGGQERGSNGPRRRRRGAVEGEPDAVSDSDRIYTQDRSTASNSRPRRNTSPSSTASTTTASTGTLPGFLPRVVHEWYASLRHAHVAAARVQAEERRERIMELERAERERTRAAIERLERAADTDGNRRNKNIKTPTTGGPSWFRMGVPGTGWGLGHFGWRGGNVNSSGAIAATYEMDTYGSGGQRETRPRRGNSPSSASEDYTDEDDDRENSGQRRRTARAPDATETSGPFIHYPTTNNHPPLPPEPEPRRSLWWWGPLRKWRLQDSTSY</sequence>
<feature type="signal peptide" evidence="4">
    <location>
        <begin position="1"/>
        <end position="23"/>
    </location>
</feature>
<gene>
    <name evidence="5" type="ORF">AAF712_007493</name>
</gene>
<evidence type="ECO:0000313" key="6">
    <source>
        <dbReference type="Proteomes" id="UP001437256"/>
    </source>
</evidence>
<name>A0ABR2ZWI5_9AGAR</name>
<feature type="chain" id="PRO_5045909675" evidence="4">
    <location>
        <begin position="24"/>
        <end position="644"/>
    </location>
</feature>
<feature type="coiled-coil region" evidence="1">
    <location>
        <begin position="459"/>
        <end position="494"/>
    </location>
</feature>
<dbReference type="EMBL" id="JBBXMP010000047">
    <property type="protein sequence ID" value="KAL0065429.1"/>
    <property type="molecule type" value="Genomic_DNA"/>
</dbReference>
<feature type="compositionally biased region" description="Basic residues" evidence="2">
    <location>
        <begin position="321"/>
        <end position="331"/>
    </location>
</feature>
<proteinExistence type="predicted"/>
<protein>
    <submittedName>
        <fullName evidence="5">Uncharacterized protein</fullName>
    </submittedName>
</protein>
<feature type="transmembrane region" description="Helical" evidence="3">
    <location>
        <begin position="244"/>
        <end position="266"/>
    </location>
</feature>
<feature type="transmembrane region" description="Helical" evidence="3">
    <location>
        <begin position="208"/>
        <end position="232"/>
    </location>
</feature>
<evidence type="ECO:0000313" key="5">
    <source>
        <dbReference type="EMBL" id="KAL0065429.1"/>
    </source>
</evidence>
<evidence type="ECO:0000256" key="4">
    <source>
        <dbReference type="SAM" id="SignalP"/>
    </source>
</evidence>
<comment type="caution">
    <text evidence="5">The sequence shown here is derived from an EMBL/GenBank/DDBJ whole genome shotgun (WGS) entry which is preliminary data.</text>
</comment>
<feature type="transmembrane region" description="Helical" evidence="3">
    <location>
        <begin position="47"/>
        <end position="70"/>
    </location>
</feature>
<evidence type="ECO:0000256" key="3">
    <source>
        <dbReference type="SAM" id="Phobius"/>
    </source>
</evidence>
<feature type="transmembrane region" description="Helical" evidence="3">
    <location>
        <begin position="176"/>
        <end position="196"/>
    </location>
</feature>
<feature type="compositionally biased region" description="Acidic residues" evidence="2">
    <location>
        <begin position="359"/>
        <end position="369"/>
    </location>
</feature>
<keyword evidence="6" id="KW-1185">Reference proteome</keyword>
<feature type="region of interest" description="Disordered" evidence="2">
    <location>
        <begin position="321"/>
        <end position="440"/>
    </location>
</feature>
<keyword evidence="3" id="KW-0812">Transmembrane</keyword>
<dbReference type="Proteomes" id="UP001437256">
    <property type="component" value="Unassembled WGS sequence"/>
</dbReference>
<keyword evidence="1" id="KW-0175">Coiled coil</keyword>
<feature type="region of interest" description="Disordered" evidence="2">
    <location>
        <begin position="552"/>
        <end position="626"/>
    </location>
</feature>
<keyword evidence="3" id="KW-1133">Transmembrane helix</keyword>
<keyword evidence="4" id="KW-0732">Signal</keyword>
<reference evidence="5 6" key="1">
    <citation type="submission" date="2024-05" db="EMBL/GenBank/DDBJ databases">
        <title>A draft genome resource for the thread blight pathogen Marasmius tenuissimus strain MS-2.</title>
        <authorList>
            <person name="Yulfo-Soto G.E."/>
            <person name="Baruah I.K."/>
            <person name="Amoako-Attah I."/>
            <person name="Bukari Y."/>
            <person name="Meinhardt L.W."/>
            <person name="Bailey B.A."/>
            <person name="Cohen S.P."/>
        </authorList>
    </citation>
    <scope>NUCLEOTIDE SEQUENCE [LARGE SCALE GENOMIC DNA]</scope>
    <source>
        <strain evidence="5 6">MS-2</strain>
    </source>
</reference>
<organism evidence="5 6">
    <name type="scientific">Marasmius tenuissimus</name>
    <dbReference type="NCBI Taxonomy" id="585030"/>
    <lineage>
        <taxon>Eukaryota</taxon>
        <taxon>Fungi</taxon>
        <taxon>Dikarya</taxon>
        <taxon>Basidiomycota</taxon>
        <taxon>Agaricomycotina</taxon>
        <taxon>Agaricomycetes</taxon>
        <taxon>Agaricomycetidae</taxon>
        <taxon>Agaricales</taxon>
        <taxon>Marasmiineae</taxon>
        <taxon>Marasmiaceae</taxon>
        <taxon>Marasmius</taxon>
    </lineage>
</organism>
<keyword evidence="3" id="KW-0472">Membrane</keyword>
<feature type="transmembrane region" description="Helical" evidence="3">
    <location>
        <begin position="272"/>
        <end position="294"/>
    </location>
</feature>
<feature type="compositionally biased region" description="Low complexity" evidence="2">
    <location>
        <begin position="411"/>
        <end position="436"/>
    </location>
</feature>